<gene>
    <name evidence="2" type="ORF">CEE60_07975</name>
</gene>
<dbReference type="EMBL" id="NIVS01000019">
    <property type="protein sequence ID" value="OWQ54327.1"/>
    <property type="molecule type" value="Genomic_DNA"/>
</dbReference>
<evidence type="ECO:0000313" key="2">
    <source>
        <dbReference type="EMBL" id="OWQ54327.1"/>
    </source>
</evidence>
<dbReference type="OrthoDB" id="5975800at2"/>
<evidence type="ECO:0000313" key="3">
    <source>
        <dbReference type="Proteomes" id="UP000198157"/>
    </source>
</evidence>
<accession>A0A246HND5</accession>
<sequence>MASLFRYSLAAITLVGTLSLAACVSTPGPEINGPGLCKADALGWAIGQPADETNMRKLLLQSGAGLINPIGPATITTRDLRQDRLRVFIDKDNVITAVRCE</sequence>
<comment type="caution">
    <text evidence="2">The sequence shown here is derived from an EMBL/GenBank/DDBJ whole genome shotgun (WGS) entry which is preliminary data.</text>
</comment>
<name>A0A246HND5_STEMA</name>
<dbReference type="PROSITE" id="PS51257">
    <property type="entry name" value="PROKAR_LIPOPROTEIN"/>
    <property type="match status" value="1"/>
</dbReference>
<protein>
    <recommendedName>
        <fullName evidence="4">Peptidase inhibitor I78 family protein</fullName>
    </recommendedName>
</protein>
<dbReference type="Proteomes" id="UP000198157">
    <property type="component" value="Unassembled WGS sequence"/>
</dbReference>
<organism evidence="2 3">
    <name type="scientific">Stenotrophomonas maltophilia</name>
    <name type="common">Pseudomonas maltophilia</name>
    <name type="synonym">Xanthomonas maltophilia</name>
    <dbReference type="NCBI Taxonomy" id="40324"/>
    <lineage>
        <taxon>Bacteria</taxon>
        <taxon>Pseudomonadati</taxon>
        <taxon>Pseudomonadota</taxon>
        <taxon>Gammaproteobacteria</taxon>
        <taxon>Lysobacterales</taxon>
        <taxon>Lysobacteraceae</taxon>
        <taxon>Stenotrophomonas</taxon>
        <taxon>Stenotrophomonas maltophilia group</taxon>
    </lineage>
</organism>
<dbReference type="AlphaFoldDB" id="A0A246HND5"/>
<keyword evidence="1" id="KW-0732">Signal</keyword>
<feature type="chain" id="PRO_5012738251" description="Peptidase inhibitor I78 family protein" evidence="1">
    <location>
        <begin position="22"/>
        <end position="101"/>
    </location>
</feature>
<evidence type="ECO:0000256" key="1">
    <source>
        <dbReference type="SAM" id="SignalP"/>
    </source>
</evidence>
<reference evidence="2 3" key="1">
    <citation type="submission" date="2017-06" db="EMBL/GenBank/DDBJ databases">
        <authorList>
            <person name="Kim H.J."/>
            <person name="Triplett B.A."/>
        </authorList>
    </citation>
    <scope>NUCLEOTIDE SEQUENCE [LARGE SCALE GENOMIC DNA]</scope>
    <source>
        <strain evidence="2 3">13146</strain>
    </source>
</reference>
<dbReference type="Gene3D" id="3.30.10.10">
    <property type="entry name" value="Trypsin Inhibitor V, subunit A"/>
    <property type="match status" value="1"/>
</dbReference>
<feature type="signal peptide" evidence="1">
    <location>
        <begin position="1"/>
        <end position="21"/>
    </location>
</feature>
<evidence type="ECO:0008006" key="4">
    <source>
        <dbReference type="Google" id="ProtNLM"/>
    </source>
</evidence>
<proteinExistence type="predicted"/>